<evidence type="ECO:0000313" key="9">
    <source>
        <dbReference type="EMBL" id="KPJ52256.1"/>
    </source>
</evidence>
<evidence type="ECO:0000256" key="6">
    <source>
        <dbReference type="ARBA" id="ARBA00022989"/>
    </source>
</evidence>
<evidence type="ECO:0000256" key="4">
    <source>
        <dbReference type="ARBA" id="ARBA00022679"/>
    </source>
</evidence>
<feature type="transmembrane region" description="Helical" evidence="8">
    <location>
        <begin position="129"/>
        <end position="148"/>
    </location>
</feature>
<dbReference type="AlphaFoldDB" id="A0A0S7WQ03"/>
<keyword evidence="6 8" id="KW-1133">Transmembrane helix</keyword>
<dbReference type="InterPro" id="IPR050297">
    <property type="entry name" value="LipidA_mod_glycosyltrf_83"/>
</dbReference>
<feature type="transmembrane region" description="Helical" evidence="8">
    <location>
        <begin position="305"/>
        <end position="324"/>
    </location>
</feature>
<reference evidence="9 10" key="1">
    <citation type="journal article" date="2015" name="Microbiome">
        <title>Genomic resolution of linkages in carbon, nitrogen, and sulfur cycling among widespread estuary sediment bacteria.</title>
        <authorList>
            <person name="Baker B.J."/>
            <person name="Lazar C.S."/>
            <person name="Teske A.P."/>
            <person name="Dick G.J."/>
        </authorList>
    </citation>
    <scope>NUCLEOTIDE SEQUENCE [LARGE SCALE GENOMIC DNA]</scope>
    <source>
        <strain evidence="9">DG_24</strain>
    </source>
</reference>
<feature type="transmembrane region" description="Helical" evidence="8">
    <location>
        <begin position="226"/>
        <end position="246"/>
    </location>
</feature>
<feature type="transmembrane region" description="Helical" evidence="8">
    <location>
        <begin position="12"/>
        <end position="30"/>
    </location>
</feature>
<sequence>MPPPEGTKISPAAFRVLLVCICLLVSILFIQEMLTYTAGRWVAPLDDSYVSFQYARQLATGHPFQYNTGDPPSTGGTSLLYQLVLAAAYLVGFKGQGLVAFSYLFGVLTFVIATLYVFRLGVAFGGHRIGMAAGILFIANGAIAWGFFSGMEVGLYTLFVVGILATIAGSRGEIRWPVSFLACGLALTRPEGFFIVLLMVGALLWNHLFSRAPDVAAGPRRSTRALVWLAIPVAAGLATLALNLLLTGRLAPSSGQTKMIHQWVPPLESIRTSFQYLADVMKGIFAGSYPDNVAVGLLGEGVSTYFPPLTFLFFLLGIVFVLLHELTSKRAGWAVISALWLVGGIGLVAFTTARGFQRHRYILPYFPIILAFVPIGISWVARVLGERSGLRDYHIFWAVMSFFIFFSVCSIAPAISAHVAESGTSLIQYEAMAHWIDGNLPLGRAVAVVDVGILKYYGNRPIVDIVGLVSRPFMGAMTTGWGTVWEVFEHMPMKDRPAYLAIQDVAKVNFPGIDDLLRIWSTQVCVAGEPFHTHLALYRADWLNIGSGTMPLDPYISGEVEGLDLTDELDAAYLPSEAGHSYENYVTAPGTKFWTSLALLASPSHGDVPVADGGRYVWGAERFTMRTVPGRDLVLVTRVAARANLLTLVYGTLILRGLGSAEEEPIQVFVAGEKVGEWLPPRQAETWEERMVRIPGSMIDGEETTIELSGRFHSFHHWSFQ</sequence>
<comment type="subcellular location">
    <subcellularLocation>
        <location evidence="1">Cell membrane</location>
        <topology evidence="1">Multi-pass membrane protein</topology>
    </subcellularLocation>
</comment>
<evidence type="ECO:0008006" key="11">
    <source>
        <dbReference type="Google" id="ProtNLM"/>
    </source>
</evidence>
<feature type="transmembrane region" description="Helical" evidence="8">
    <location>
        <begin position="393"/>
        <end position="415"/>
    </location>
</feature>
<dbReference type="PANTHER" id="PTHR33908">
    <property type="entry name" value="MANNOSYLTRANSFERASE YKCB-RELATED"/>
    <property type="match status" value="1"/>
</dbReference>
<evidence type="ECO:0000256" key="1">
    <source>
        <dbReference type="ARBA" id="ARBA00004651"/>
    </source>
</evidence>
<evidence type="ECO:0000256" key="7">
    <source>
        <dbReference type="ARBA" id="ARBA00023136"/>
    </source>
</evidence>
<dbReference type="PANTHER" id="PTHR33908:SF11">
    <property type="entry name" value="MEMBRANE PROTEIN"/>
    <property type="match status" value="1"/>
</dbReference>
<dbReference type="GO" id="GO:0009103">
    <property type="term" value="P:lipopolysaccharide biosynthetic process"/>
    <property type="evidence" value="ECO:0007669"/>
    <property type="project" value="UniProtKB-ARBA"/>
</dbReference>
<evidence type="ECO:0000256" key="3">
    <source>
        <dbReference type="ARBA" id="ARBA00022676"/>
    </source>
</evidence>
<dbReference type="GO" id="GO:0016763">
    <property type="term" value="F:pentosyltransferase activity"/>
    <property type="evidence" value="ECO:0007669"/>
    <property type="project" value="TreeGrafter"/>
</dbReference>
<feature type="transmembrane region" description="Helical" evidence="8">
    <location>
        <begin position="98"/>
        <end position="117"/>
    </location>
</feature>
<keyword evidence="5 8" id="KW-0812">Transmembrane</keyword>
<evidence type="ECO:0000313" key="10">
    <source>
        <dbReference type="Proteomes" id="UP000052008"/>
    </source>
</evidence>
<keyword evidence="7 8" id="KW-0472">Membrane</keyword>
<gene>
    <name evidence="9" type="ORF">AMJ39_08295</name>
</gene>
<accession>A0A0S7WQ03</accession>
<feature type="transmembrane region" description="Helical" evidence="8">
    <location>
        <begin position="73"/>
        <end position="91"/>
    </location>
</feature>
<evidence type="ECO:0000256" key="5">
    <source>
        <dbReference type="ARBA" id="ARBA00022692"/>
    </source>
</evidence>
<dbReference type="Proteomes" id="UP000052008">
    <property type="component" value="Unassembled WGS sequence"/>
</dbReference>
<name>A0A0S7WQ03_UNCT6</name>
<keyword evidence="3" id="KW-0328">Glycosyltransferase</keyword>
<feature type="transmembrane region" description="Helical" evidence="8">
    <location>
        <begin position="331"/>
        <end position="350"/>
    </location>
</feature>
<proteinExistence type="predicted"/>
<protein>
    <recommendedName>
        <fullName evidence="11">Glycosyltransferase RgtA/B/C/D-like domain-containing protein</fullName>
    </recommendedName>
</protein>
<feature type="transmembrane region" description="Helical" evidence="8">
    <location>
        <begin position="178"/>
        <end position="205"/>
    </location>
</feature>
<comment type="caution">
    <text evidence="9">The sequence shown here is derived from an EMBL/GenBank/DDBJ whole genome shotgun (WGS) entry which is preliminary data.</text>
</comment>
<dbReference type="EMBL" id="LIZS01000068">
    <property type="protein sequence ID" value="KPJ52256.1"/>
    <property type="molecule type" value="Genomic_DNA"/>
</dbReference>
<organism evidence="9 10">
    <name type="scientific">candidate division TA06 bacterium DG_24</name>
    <dbReference type="NCBI Taxonomy" id="1703770"/>
    <lineage>
        <taxon>Bacteria</taxon>
        <taxon>Bacteria division TA06</taxon>
    </lineage>
</organism>
<dbReference type="GO" id="GO:0005886">
    <property type="term" value="C:plasma membrane"/>
    <property type="evidence" value="ECO:0007669"/>
    <property type="project" value="UniProtKB-SubCell"/>
</dbReference>
<evidence type="ECO:0000256" key="8">
    <source>
        <dbReference type="SAM" id="Phobius"/>
    </source>
</evidence>
<feature type="transmembrane region" description="Helical" evidence="8">
    <location>
        <begin position="362"/>
        <end position="381"/>
    </location>
</feature>
<keyword evidence="2" id="KW-1003">Cell membrane</keyword>
<dbReference type="STRING" id="1703770.AMJ39_08295"/>
<feature type="transmembrane region" description="Helical" evidence="8">
    <location>
        <begin position="155"/>
        <end position="172"/>
    </location>
</feature>
<keyword evidence="4" id="KW-0808">Transferase</keyword>
<evidence type="ECO:0000256" key="2">
    <source>
        <dbReference type="ARBA" id="ARBA00022475"/>
    </source>
</evidence>